<evidence type="ECO:0000256" key="2">
    <source>
        <dbReference type="ARBA" id="ARBA00023125"/>
    </source>
</evidence>
<keyword evidence="3" id="KW-0804">Transcription</keyword>
<comment type="caution">
    <text evidence="5">The sequence shown here is derived from an EMBL/GenBank/DDBJ whole genome shotgun (WGS) entry which is preliminary data.</text>
</comment>
<evidence type="ECO:0000313" key="6">
    <source>
        <dbReference type="Proteomes" id="UP001500604"/>
    </source>
</evidence>
<keyword evidence="6" id="KW-1185">Reference proteome</keyword>
<dbReference type="PANTHER" id="PTHR30204">
    <property type="entry name" value="REDOX-CYCLING DRUG-SENSING TRANSCRIPTIONAL ACTIVATOR SOXR"/>
    <property type="match status" value="1"/>
</dbReference>
<dbReference type="Gene3D" id="1.10.1240.10">
    <property type="entry name" value="Methionine synthase domain"/>
    <property type="match status" value="1"/>
</dbReference>
<dbReference type="Gene3D" id="1.10.1660.10">
    <property type="match status" value="1"/>
</dbReference>
<protein>
    <submittedName>
        <fullName evidence="5">MerR family transcriptional regulator</fullName>
    </submittedName>
</protein>
<proteinExistence type="predicted"/>
<dbReference type="InterPro" id="IPR047057">
    <property type="entry name" value="MerR_fam"/>
</dbReference>
<dbReference type="PANTHER" id="PTHR30204:SF67">
    <property type="entry name" value="HTH-TYPE TRANSCRIPTIONAL REGULATOR MLRA-RELATED"/>
    <property type="match status" value="1"/>
</dbReference>
<accession>A0ABP8UVS9</accession>
<dbReference type="SUPFAM" id="SSF46955">
    <property type="entry name" value="Putative DNA-binding domain"/>
    <property type="match status" value="1"/>
</dbReference>
<keyword evidence="2" id="KW-0238">DNA-binding</keyword>
<dbReference type="PROSITE" id="PS50937">
    <property type="entry name" value="HTH_MERR_2"/>
    <property type="match status" value="1"/>
</dbReference>
<dbReference type="InterPro" id="IPR036594">
    <property type="entry name" value="Meth_synthase_dom"/>
</dbReference>
<dbReference type="SMART" id="SM00422">
    <property type="entry name" value="HTH_MERR"/>
    <property type="match status" value="1"/>
</dbReference>
<dbReference type="Proteomes" id="UP001500604">
    <property type="component" value="Unassembled WGS sequence"/>
</dbReference>
<dbReference type="RefSeq" id="WP_345193112.1">
    <property type="nucleotide sequence ID" value="NZ_BAABFL010000016.1"/>
</dbReference>
<dbReference type="InterPro" id="IPR000551">
    <property type="entry name" value="MerR-type_HTH_dom"/>
</dbReference>
<sequence>MTDKEDVLPDIEGANSAMLPIREVSRLTGVNAVTLRAWERRYGLLKPHRTPKGHRLYSEDHVRQIRAITDWINRGVSVSKVSKLLEESVTAPEPEASLSDDGVWDIYQHRFIAALKALNEERLDSVFNQAMAEYPADTVILRLFGPMLDKLQSAWQGLYGDRLEERFLENFLRTRIGLKLYNANRQSQADGGCSVMFLTLPGEVSEMELLLLSLSAASHGCVVHYLGASIPLIEIPLAAEKLQVAAVVLQGNSALDRTTLSRDLLRVGQTLTVPVIVAGQSARIHQKILVPGGFHLLLPGSDQTLGSVIPDLFSEVPQSA</sequence>
<dbReference type="EMBL" id="BAABFL010000016">
    <property type="protein sequence ID" value="GAA4648018.1"/>
    <property type="molecule type" value="Genomic_DNA"/>
</dbReference>
<dbReference type="Gene3D" id="3.40.50.280">
    <property type="entry name" value="Cobalamin-binding domain"/>
    <property type="match status" value="1"/>
</dbReference>
<dbReference type="Pfam" id="PF13411">
    <property type="entry name" value="MerR_1"/>
    <property type="match status" value="1"/>
</dbReference>
<keyword evidence="1" id="KW-0805">Transcription regulation</keyword>
<evidence type="ECO:0000256" key="1">
    <source>
        <dbReference type="ARBA" id="ARBA00023015"/>
    </source>
</evidence>
<name>A0ABP8UVS9_9GAMM</name>
<evidence type="ECO:0000259" key="4">
    <source>
        <dbReference type="PROSITE" id="PS50937"/>
    </source>
</evidence>
<dbReference type="InterPro" id="IPR009061">
    <property type="entry name" value="DNA-bd_dom_put_sf"/>
</dbReference>
<reference evidence="6" key="1">
    <citation type="journal article" date="2019" name="Int. J. Syst. Evol. Microbiol.">
        <title>The Global Catalogue of Microorganisms (GCM) 10K type strain sequencing project: providing services to taxonomists for standard genome sequencing and annotation.</title>
        <authorList>
            <consortium name="The Broad Institute Genomics Platform"/>
            <consortium name="The Broad Institute Genome Sequencing Center for Infectious Disease"/>
            <person name="Wu L."/>
            <person name="Ma J."/>
        </authorList>
    </citation>
    <scope>NUCLEOTIDE SEQUENCE [LARGE SCALE GENOMIC DNA]</scope>
    <source>
        <strain evidence="6">JCM 17805</strain>
    </source>
</reference>
<dbReference type="CDD" id="cd01104">
    <property type="entry name" value="HTH_MlrA-CarA"/>
    <property type="match status" value="1"/>
</dbReference>
<evidence type="ECO:0000256" key="3">
    <source>
        <dbReference type="ARBA" id="ARBA00023163"/>
    </source>
</evidence>
<evidence type="ECO:0000313" key="5">
    <source>
        <dbReference type="EMBL" id="GAA4648018.1"/>
    </source>
</evidence>
<organism evidence="5 6">
    <name type="scientific">Kistimonas scapharcae</name>
    <dbReference type="NCBI Taxonomy" id="1036133"/>
    <lineage>
        <taxon>Bacteria</taxon>
        <taxon>Pseudomonadati</taxon>
        <taxon>Pseudomonadota</taxon>
        <taxon>Gammaproteobacteria</taxon>
        <taxon>Oceanospirillales</taxon>
        <taxon>Endozoicomonadaceae</taxon>
        <taxon>Kistimonas</taxon>
    </lineage>
</organism>
<gene>
    <name evidence="5" type="ORF">GCM10023116_02800</name>
</gene>
<feature type="domain" description="HTH merR-type" evidence="4">
    <location>
        <begin position="18"/>
        <end position="87"/>
    </location>
</feature>